<evidence type="ECO:0000256" key="7">
    <source>
        <dbReference type="ARBA" id="ARBA00022989"/>
    </source>
</evidence>
<accession>A0A9Q1UZE4</accession>
<dbReference type="GO" id="GO:0015031">
    <property type="term" value="P:protein transport"/>
    <property type="evidence" value="ECO:0007669"/>
    <property type="project" value="UniProtKB-KW"/>
</dbReference>
<evidence type="ECO:0000256" key="6">
    <source>
        <dbReference type="ARBA" id="ARBA00022927"/>
    </source>
</evidence>
<keyword evidence="6" id="KW-0653">Protein transport</keyword>
<feature type="transmembrane region" description="Helical" evidence="10">
    <location>
        <begin position="6"/>
        <end position="24"/>
    </location>
</feature>
<evidence type="ECO:0000256" key="9">
    <source>
        <dbReference type="ARBA" id="ARBA00023136"/>
    </source>
</evidence>
<keyword evidence="3" id="KW-0813">Transport</keyword>
<dbReference type="InterPro" id="IPR003849">
    <property type="entry name" value="Preprotein_translocase_YajC"/>
</dbReference>
<dbReference type="Pfam" id="PF02699">
    <property type="entry name" value="YajC"/>
    <property type="match status" value="1"/>
</dbReference>
<dbReference type="EMBL" id="LGVR01000019">
    <property type="protein sequence ID" value="KOA89261.1"/>
    <property type="molecule type" value="Genomic_DNA"/>
</dbReference>
<keyword evidence="5 10" id="KW-0812">Transmembrane</keyword>
<dbReference type="GO" id="GO:0005886">
    <property type="term" value="C:plasma membrane"/>
    <property type="evidence" value="ECO:0007669"/>
    <property type="project" value="UniProtKB-SubCell"/>
</dbReference>
<evidence type="ECO:0000256" key="1">
    <source>
        <dbReference type="ARBA" id="ARBA00004162"/>
    </source>
</evidence>
<evidence type="ECO:0000256" key="5">
    <source>
        <dbReference type="ARBA" id="ARBA00022692"/>
    </source>
</evidence>
<dbReference type="RefSeq" id="WP_013724990.1">
    <property type="nucleotide sequence ID" value="NZ_LGVO01000049.1"/>
</dbReference>
<keyword evidence="9 10" id="KW-0472">Membrane</keyword>
<evidence type="ECO:0000313" key="12">
    <source>
        <dbReference type="Proteomes" id="UP000037540"/>
    </source>
</evidence>
<reference evidence="11 12" key="1">
    <citation type="submission" date="2015-07" db="EMBL/GenBank/DDBJ databases">
        <title>Draft genome sequences of 17 French Clostridium botulinum group III.</title>
        <authorList>
            <person name="Woudstra C."/>
            <person name="Le Marechal C."/>
            <person name="Souillard R."/>
            <person name="Bayon-Auboyer M.-H."/>
            <person name="Dessouter D."/>
            <person name="Fach P."/>
        </authorList>
    </citation>
    <scope>NUCLEOTIDE SEQUENCE [LARGE SCALE GENOMIC DNA]</scope>
    <source>
        <strain evidence="11 12">12LNRI-CD</strain>
    </source>
</reference>
<dbReference type="OrthoDB" id="1936175at2"/>
<comment type="similarity">
    <text evidence="2">Belongs to the YajC family.</text>
</comment>
<proteinExistence type="inferred from homology"/>
<dbReference type="PANTHER" id="PTHR33909:SF1">
    <property type="entry name" value="SEC TRANSLOCON ACCESSORY COMPLEX SUBUNIT YAJC"/>
    <property type="match status" value="1"/>
</dbReference>
<evidence type="ECO:0000256" key="3">
    <source>
        <dbReference type="ARBA" id="ARBA00022448"/>
    </source>
</evidence>
<evidence type="ECO:0000313" key="11">
    <source>
        <dbReference type="EMBL" id="KOA89261.1"/>
    </source>
</evidence>
<dbReference type="PANTHER" id="PTHR33909">
    <property type="entry name" value="SEC TRANSLOCON ACCESSORY COMPLEX SUBUNIT YAJC"/>
    <property type="match status" value="1"/>
</dbReference>
<keyword evidence="4" id="KW-1003">Cell membrane</keyword>
<dbReference type="Proteomes" id="UP000037540">
    <property type="component" value="Unassembled WGS sequence"/>
</dbReference>
<sequence length="95" mass="10644">MGKVIVIVFGVTVILYYIYGIIVLPKVRHRKIVEQQNKMEEFQNQLKVSDNVLTMAGIYGSIVGMNKNIVSLEIAPKTIVKVDKTSIVATTKNIH</sequence>
<protein>
    <submittedName>
        <fullName evidence="11">Preprotein translocase subunit YajC</fullName>
    </submittedName>
</protein>
<comment type="subcellular location">
    <subcellularLocation>
        <location evidence="1">Cell membrane</location>
        <topology evidence="1">Single-pass membrane protein</topology>
    </subcellularLocation>
</comment>
<gene>
    <name evidence="11" type="ORF">ADU74_05395</name>
</gene>
<organism evidence="11 12">
    <name type="scientific">Clostridium botulinum</name>
    <dbReference type="NCBI Taxonomy" id="1491"/>
    <lineage>
        <taxon>Bacteria</taxon>
        <taxon>Bacillati</taxon>
        <taxon>Bacillota</taxon>
        <taxon>Clostridia</taxon>
        <taxon>Eubacteriales</taxon>
        <taxon>Clostridiaceae</taxon>
        <taxon>Clostridium</taxon>
    </lineage>
</organism>
<keyword evidence="8" id="KW-0811">Translocation</keyword>
<keyword evidence="7 10" id="KW-1133">Transmembrane helix</keyword>
<dbReference type="AlphaFoldDB" id="A0A9Q1UZE4"/>
<dbReference type="SMART" id="SM01323">
    <property type="entry name" value="YajC"/>
    <property type="match status" value="1"/>
</dbReference>
<evidence type="ECO:0000256" key="4">
    <source>
        <dbReference type="ARBA" id="ARBA00022475"/>
    </source>
</evidence>
<evidence type="ECO:0000256" key="10">
    <source>
        <dbReference type="SAM" id="Phobius"/>
    </source>
</evidence>
<evidence type="ECO:0000256" key="8">
    <source>
        <dbReference type="ARBA" id="ARBA00023010"/>
    </source>
</evidence>
<name>A0A9Q1UZE4_CLOBO</name>
<comment type="caution">
    <text evidence="11">The sequence shown here is derived from an EMBL/GenBank/DDBJ whole genome shotgun (WGS) entry which is preliminary data.</text>
</comment>
<evidence type="ECO:0000256" key="2">
    <source>
        <dbReference type="ARBA" id="ARBA00006742"/>
    </source>
</evidence>